<dbReference type="InterPro" id="IPR043519">
    <property type="entry name" value="NT_sf"/>
</dbReference>
<comment type="caution">
    <text evidence="2">The sequence shown here is derived from an EMBL/GenBank/DDBJ whole genome shotgun (WGS) entry which is preliminary data.</text>
</comment>
<protein>
    <recommendedName>
        <fullName evidence="1">Polymerase nucleotidyl transferase domain-containing protein</fullName>
    </recommendedName>
</protein>
<name>A0A0G1RV84_9BACT</name>
<evidence type="ECO:0000313" key="3">
    <source>
        <dbReference type="Proteomes" id="UP000033860"/>
    </source>
</evidence>
<gene>
    <name evidence="2" type="ORF">UX85_C0004G0121</name>
</gene>
<dbReference type="SUPFAM" id="SSF81301">
    <property type="entry name" value="Nucleotidyltransferase"/>
    <property type="match status" value="1"/>
</dbReference>
<proteinExistence type="predicted"/>
<evidence type="ECO:0000313" key="2">
    <source>
        <dbReference type="EMBL" id="KKU61199.1"/>
    </source>
</evidence>
<dbReference type="EMBL" id="LCNT01000004">
    <property type="protein sequence ID" value="KKU61199.1"/>
    <property type="molecule type" value="Genomic_DNA"/>
</dbReference>
<sequence>MVERCSYTALVVGSTPAPPTRWSVVRVQPGLPRQTRPVPARKSRFFMTFEKPRHRLLPKRDIKEALNEMQALAFRGICGEILAGREIQKFDMYLFGSISRGTFDDDSDIDVLLVLEGDQKTSSGVQEISPRLQFWLVVELTRVRPKIEEELGRSVEIAFATYDDLEIARESLRDGMWNHLTRIYRDLKPLTDKDSREFIAL</sequence>
<dbReference type="GO" id="GO:0016779">
    <property type="term" value="F:nucleotidyltransferase activity"/>
    <property type="evidence" value="ECO:0007669"/>
    <property type="project" value="InterPro"/>
</dbReference>
<dbReference type="AlphaFoldDB" id="A0A0G1RV84"/>
<dbReference type="CDD" id="cd05403">
    <property type="entry name" value="NT_KNTase_like"/>
    <property type="match status" value="1"/>
</dbReference>
<reference evidence="2 3" key="1">
    <citation type="journal article" date="2015" name="Nature">
        <title>rRNA introns, odd ribosomes, and small enigmatic genomes across a large radiation of phyla.</title>
        <authorList>
            <person name="Brown C.T."/>
            <person name="Hug L.A."/>
            <person name="Thomas B.C."/>
            <person name="Sharon I."/>
            <person name="Castelle C.J."/>
            <person name="Singh A."/>
            <person name="Wilkins M.J."/>
            <person name="Williams K.H."/>
            <person name="Banfield J.F."/>
        </authorList>
    </citation>
    <scope>NUCLEOTIDE SEQUENCE [LARGE SCALE GENOMIC DNA]</scope>
</reference>
<dbReference type="Proteomes" id="UP000033860">
    <property type="component" value="Unassembled WGS sequence"/>
</dbReference>
<organism evidence="2 3">
    <name type="scientific">Candidatus Beckwithbacteria bacterium GW2011_GWB1_47_15</name>
    <dbReference type="NCBI Taxonomy" id="1618371"/>
    <lineage>
        <taxon>Bacteria</taxon>
        <taxon>Candidatus Beckwithiibacteriota</taxon>
    </lineage>
</organism>
<accession>A0A0G1RV84</accession>
<feature type="domain" description="Polymerase nucleotidyl transferase" evidence="1">
    <location>
        <begin position="89"/>
        <end position="166"/>
    </location>
</feature>
<dbReference type="Pfam" id="PF01909">
    <property type="entry name" value="NTP_transf_2"/>
    <property type="match status" value="1"/>
</dbReference>
<dbReference type="Gene3D" id="3.30.460.10">
    <property type="entry name" value="Beta Polymerase, domain 2"/>
    <property type="match status" value="1"/>
</dbReference>
<evidence type="ECO:0000259" key="1">
    <source>
        <dbReference type="Pfam" id="PF01909"/>
    </source>
</evidence>
<dbReference type="InterPro" id="IPR002934">
    <property type="entry name" value="Polymerase_NTP_transf_dom"/>
</dbReference>